<keyword evidence="2" id="KW-1185">Reference proteome</keyword>
<reference evidence="1 2" key="1">
    <citation type="submission" date="2020-02" db="EMBL/GenBank/DDBJ databases">
        <authorList>
            <person name="Ma Q."/>
            <person name="Huang Y."/>
            <person name="Song X."/>
            <person name="Pei D."/>
        </authorList>
    </citation>
    <scope>NUCLEOTIDE SEQUENCE [LARGE SCALE GENOMIC DNA]</scope>
    <source>
        <strain evidence="1">Sxm20200214</strain>
        <tissue evidence="1">Leaf</tissue>
    </source>
</reference>
<sequence>MSHGDIEGDGHVRVGSLVILEGLSSLELFLLVKPDNIPPRRLWKPSMLGASLNPNVKVTVQQLYA</sequence>
<name>A0A8X7R3G6_BRACI</name>
<gene>
    <name evidence="1" type="ORF">Bca52824_051763</name>
</gene>
<dbReference type="AlphaFoldDB" id="A0A8X7R3G6"/>
<proteinExistence type="predicted"/>
<evidence type="ECO:0000313" key="1">
    <source>
        <dbReference type="EMBL" id="KAG2280543.1"/>
    </source>
</evidence>
<accession>A0A8X7R3G6</accession>
<comment type="caution">
    <text evidence="1">The sequence shown here is derived from an EMBL/GenBank/DDBJ whole genome shotgun (WGS) entry which is preliminary data.</text>
</comment>
<protein>
    <submittedName>
        <fullName evidence="1">Uncharacterized protein</fullName>
    </submittedName>
</protein>
<dbReference type="Proteomes" id="UP000886595">
    <property type="component" value="Unassembled WGS sequence"/>
</dbReference>
<evidence type="ECO:0000313" key="2">
    <source>
        <dbReference type="Proteomes" id="UP000886595"/>
    </source>
</evidence>
<dbReference type="EMBL" id="JAAMPC010000011">
    <property type="protein sequence ID" value="KAG2280543.1"/>
    <property type="molecule type" value="Genomic_DNA"/>
</dbReference>
<organism evidence="1 2">
    <name type="scientific">Brassica carinata</name>
    <name type="common">Ethiopian mustard</name>
    <name type="synonym">Abyssinian cabbage</name>
    <dbReference type="NCBI Taxonomy" id="52824"/>
    <lineage>
        <taxon>Eukaryota</taxon>
        <taxon>Viridiplantae</taxon>
        <taxon>Streptophyta</taxon>
        <taxon>Embryophyta</taxon>
        <taxon>Tracheophyta</taxon>
        <taxon>Spermatophyta</taxon>
        <taxon>Magnoliopsida</taxon>
        <taxon>eudicotyledons</taxon>
        <taxon>Gunneridae</taxon>
        <taxon>Pentapetalae</taxon>
        <taxon>rosids</taxon>
        <taxon>malvids</taxon>
        <taxon>Brassicales</taxon>
        <taxon>Brassicaceae</taxon>
        <taxon>Brassiceae</taxon>
        <taxon>Brassica</taxon>
    </lineage>
</organism>